<reference evidence="2" key="1">
    <citation type="submission" date="2019-07" db="EMBL/GenBank/DDBJ databases">
        <authorList>
            <person name="Cubo M.T."/>
            <person name="Espuny M.D.R."/>
            <person name="Balsanelli E."/>
        </authorList>
    </citation>
    <scope>NUCLEOTIDE SEQUENCE [LARGE SCALE GENOMIC DNA]</scope>
</reference>
<dbReference type="EMBL" id="MN228696">
    <property type="protein sequence ID" value="QEP29860.1"/>
    <property type="molecule type" value="Genomic_DNA"/>
</dbReference>
<evidence type="ECO:0008006" key="3">
    <source>
        <dbReference type="Google" id="ProtNLM"/>
    </source>
</evidence>
<accession>A0A5C2H235</accession>
<name>A0A5C2H235_9CAUD</name>
<organism evidence="1 2">
    <name type="scientific">Sinorhizobium phage ort11</name>
    <dbReference type="NCBI Taxonomy" id="2599764"/>
    <lineage>
        <taxon>Viruses</taxon>
        <taxon>Duplodnaviria</taxon>
        <taxon>Heunggongvirae</taxon>
        <taxon>Uroviricota</taxon>
        <taxon>Caudoviricetes</taxon>
        <taxon>Schitoviridae</taxon>
        <taxon>Huelvavirus</taxon>
        <taxon>Huelvavirus ort11</taxon>
    </lineage>
</organism>
<evidence type="ECO:0000313" key="1">
    <source>
        <dbReference type="EMBL" id="QEP29860.1"/>
    </source>
</evidence>
<protein>
    <recommendedName>
        <fullName evidence="3">ATP-binding protein</fullName>
    </recommendedName>
</protein>
<proteinExistence type="predicted"/>
<sequence>MSDDTNQVINEQLVLISGESGTGKSASLRNIRNQERWMFLNSEAGKRLPFKNKFDAYKIIDPYQVHEGLDFLKVSPDHDGGILDTLTFLMDMMETQYVLRAVNTQNAWGSFAQFFKEMMQEKVASLDKPFLILAHTRSDLDEKNMEMKTAVPIKGALRNNGIEAYFSTVVSTKKVPLTELKEYENDMLHITEEDEMLGYKHVFQTRLTKKTVGERIRSPMGMFTKEQTFIDNDAQLLLDHMKDYYA</sequence>
<dbReference type="Proteomes" id="UP000322838">
    <property type="component" value="Segment"/>
</dbReference>
<evidence type="ECO:0000313" key="2">
    <source>
        <dbReference type="Proteomes" id="UP000322838"/>
    </source>
</evidence>
<keyword evidence="2" id="KW-1185">Reference proteome</keyword>
<gene>
    <name evidence="1" type="ORF">Smphiort11_062</name>
</gene>